<dbReference type="PANTHER" id="PTHR46353:SF22">
    <property type="entry name" value="ZINC FINGER PROTEIN 6-LIKE"/>
    <property type="match status" value="1"/>
</dbReference>
<evidence type="ECO:0000259" key="3">
    <source>
        <dbReference type="PROSITE" id="PS50157"/>
    </source>
</evidence>
<evidence type="ECO:0000313" key="4">
    <source>
        <dbReference type="EMBL" id="CAA2983386.1"/>
    </source>
</evidence>
<dbReference type="PROSITE" id="PS00028">
    <property type="entry name" value="ZINC_FINGER_C2H2_1"/>
    <property type="match status" value="1"/>
</dbReference>
<dbReference type="GO" id="GO:0010090">
    <property type="term" value="P:trichome morphogenesis"/>
    <property type="evidence" value="ECO:0007669"/>
    <property type="project" value="InterPro"/>
</dbReference>
<dbReference type="GO" id="GO:0005634">
    <property type="term" value="C:nucleus"/>
    <property type="evidence" value="ECO:0007669"/>
    <property type="project" value="TreeGrafter"/>
</dbReference>
<dbReference type="InterPro" id="IPR013087">
    <property type="entry name" value="Znf_C2H2_type"/>
</dbReference>
<dbReference type="Gene3D" id="3.30.160.60">
    <property type="entry name" value="Classic Zinc Finger"/>
    <property type="match status" value="1"/>
</dbReference>
<keyword evidence="1" id="KW-0863">Zinc-finger</keyword>
<feature type="compositionally biased region" description="Polar residues" evidence="2">
    <location>
        <begin position="1"/>
        <end position="16"/>
    </location>
</feature>
<dbReference type="InterPro" id="IPR036236">
    <property type="entry name" value="Znf_C2H2_sf"/>
</dbReference>
<dbReference type="Gramene" id="OE9A114597T1">
    <property type="protein sequence ID" value="OE9A114597C1"/>
    <property type="gene ID" value="OE9A114597"/>
</dbReference>
<dbReference type="SUPFAM" id="SSF57667">
    <property type="entry name" value="beta-beta-alpha zinc fingers"/>
    <property type="match status" value="1"/>
</dbReference>
<dbReference type="AlphaFoldDB" id="A0A8S0RUT2"/>
<dbReference type="GO" id="GO:0008270">
    <property type="term" value="F:zinc ion binding"/>
    <property type="evidence" value="ECO:0007669"/>
    <property type="project" value="UniProtKB-KW"/>
</dbReference>
<keyword evidence="5" id="KW-1185">Reference proteome</keyword>
<dbReference type="GO" id="GO:0000976">
    <property type="term" value="F:transcription cis-regulatory region binding"/>
    <property type="evidence" value="ECO:0007669"/>
    <property type="project" value="TreeGrafter"/>
</dbReference>
<dbReference type="PROSITE" id="PS50157">
    <property type="entry name" value="ZINC_FINGER_C2H2_2"/>
    <property type="match status" value="1"/>
</dbReference>
<protein>
    <submittedName>
        <fullName evidence="4">Zinc finger 6-like</fullName>
    </submittedName>
</protein>
<evidence type="ECO:0000256" key="2">
    <source>
        <dbReference type="SAM" id="MobiDB-lite"/>
    </source>
</evidence>
<gene>
    <name evidence="4" type="ORF">OLEA9_A114597</name>
</gene>
<evidence type="ECO:0000256" key="1">
    <source>
        <dbReference type="PROSITE-ProRule" id="PRU00042"/>
    </source>
</evidence>
<dbReference type="EMBL" id="CACTIH010003729">
    <property type="protein sequence ID" value="CAA2983386.1"/>
    <property type="molecule type" value="Genomic_DNA"/>
</dbReference>
<accession>A0A8S0RUT2</accession>
<keyword evidence="1" id="KW-0479">Metal-binding</keyword>
<dbReference type="OrthoDB" id="772256at2759"/>
<evidence type="ECO:0000313" key="5">
    <source>
        <dbReference type="Proteomes" id="UP000594638"/>
    </source>
</evidence>
<organism evidence="4 5">
    <name type="scientific">Olea europaea subsp. europaea</name>
    <dbReference type="NCBI Taxonomy" id="158383"/>
    <lineage>
        <taxon>Eukaryota</taxon>
        <taxon>Viridiplantae</taxon>
        <taxon>Streptophyta</taxon>
        <taxon>Embryophyta</taxon>
        <taxon>Tracheophyta</taxon>
        <taxon>Spermatophyta</taxon>
        <taxon>Magnoliopsida</taxon>
        <taxon>eudicotyledons</taxon>
        <taxon>Gunneridae</taxon>
        <taxon>Pentapetalae</taxon>
        <taxon>asterids</taxon>
        <taxon>lamiids</taxon>
        <taxon>Lamiales</taxon>
        <taxon>Oleaceae</taxon>
        <taxon>Oleeae</taxon>
        <taxon>Olea</taxon>
    </lineage>
</organism>
<name>A0A8S0RUT2_OLEEU</name>
<reference evidence="4 5" key="1">
    <citation type="submission" date="2019-12" db="EMBL/GenBank/DDBJ databases">
        <authorList>
            <person name="Alioto T."/>
            <person name="Alioto T."/>
            <person name="Gomez Garrido J."/>
        </authorList>
    </citation>
    <scope>NUCLEOTIDE SEQUENCE [LARGE SCALE GENOMIC DNA]</scope>
</reference>
<dbReference type="InterPro" id="IPR044299">
    <property type="entry name" value="GIS3/ZFP5/ZFP6"/>
</dbReference>
<dbReference type="GO" id="GO:0009736">
    <property type="term" value="P:cytokinin-activated signaling pathway"/>
    <property type="evidence" value="ECO:0007669"/>
    <property type="project" value="TreeGrafter"/>
</dbReference>
<keyword evidence="1" id="KW-0862">Zinc</keyword>
<feature type="region of interest" description="Disordered" evidence="2">
    <location>
        <begin position="1"/>
        <end position="23"/>
    </location>
</feature>
<dbReference type="GO" id="GO:0009740">
    <property type="term" value="P:gibberellic acid mediated signaling pathway"/>
    <property type="evidence" value="ECO:0007669"/>
    <property type="project" value="TreeGrafter"/>
</dbReference>
<dbReference type="Proteomes" id="UP000594638">
    <property type="component" value="Unassembled WGS sequence"/>
</dbReference>
<sequence>MEDSSINITSSRDANPQPSPMKLFGFPVIGPTTLVQNDAENRRFECQHCSRKFANSQALGGHQNAHKKERQRAKKVYNYMSDQRRFAPTASIINPHAARSRTVVAPPSIGGYGARFCPLHVLSGVPLRYPGGLQVAPPRLVALVGRDNMGPSELTSLSAEINDGVDVDLHL</sequence>
<dbReference type="GO" id="GO:0003700">
    <property type="term" value="F:DNA-binding transcription factor activity"/>
    <property type="evidence" value="ECO:0007669"/>
    <property type="project" value="TreeGrafter"/>
</dbReference>
<proteinExistence type="predicted"/>
<comment type="caution">
    <text evidence="4">The sequence shown here is derived from an EMBL/GenBank/DDBJ whole genome shotgun (WGS) entry which is preliminary data.</text>
</comment>
<feature type="domain" description="C2H2-type" evidence="3">
    <location>
        <begin position="44"/>
        <end position="71"/>
    </location>
</feature>
<dbReference type="PANTHER" id="PTHR46353">
    <property type="entry name" value="ZINC FINGER PROTEIN 5"/>
    <property type="match status" value="1"/>
</dbReference>